<evidence type="ECO:0008006" key="3">
    <source>
        <dbReference type="Google" id="ProtNLM"/>
    </source>
</evidence>
<protein>
    <recommendedName>
        <fullName evidence="3">Strictosidine synthase</fullName>
    </recommendedName>
</protein>
<dbReference type="EnsemblPlants" id="Kaladp0011s0856.1.v1.1">
    <property type="protein sequence ID" value="Kaladp0011s0856.1.v1.1"/>
    <property type="gene ID" value="Kaladp0011s0856.v1.1"/>
</dbReference>
<dbReference type="PANTHER" id="PTHR10426:SF106">
    <property type="entry name" value="PROTEIN STRICTOSIDINE SYNTHASE-LIKE 3"/>
    <property type="match status" value="1"/>
</dbReference>
<dbReference type="SUPFAM" id="SSF63829">
    <property type="entry name" value="Calcium-dependent phosphotriesterase"/>
    <property type="match status" value="1"/>
</dbReference>
<dbReference type="AlphaFoldDB" id="A0A7N0RJP9"/>
<name>A0A7N0RJP9_KALFE</name>
<accession>A0A7N0RJP9</accession>
<sequence>MVFPNGLSLSKDQRFFVFTEAGRLRRYWLKGDKAGTSDVFAVLTGSPDNVRANGKGEFWVAIQGFHNRLTLYSAANPKFRLFTLRLPVPEKWWWIYRMGRPPGGIAVKYSAEGELLWVLEDEGGEVVRLMSQVHEQDGKLWMGSVLLSHMAVHDLP</sequence>
<dbReference type="GO" id="GO:0012505">
    <property type="term" value="C:endomembrane system"/>
    <property type="evidence" value="ECO:0007669"/>
    <property type="project" value="TreeGrafter"/>
</dbReference>
<dbReference type="Gene3D" id="2.120.10.30">
    <property type="entry name" value="TolB, C-terminal domain"/>
    <property type="match status" value="1"/>
</dbReference>
<dbReference type="OMA" id="MERKSRC"/>
<evidence type="ECO:0000313" key="2">
    <source>
        <dbReference type="Proteomes" id="UP000594263"/>
    </source>
</evidence>
<dbReference type="PANTHER" id="PTHR10426">
    <property type="entry name" value="STRICTOSIDINE SYNTHASE-RELATED"/>
    <property type="match status" value="1"/>
</dbReference>
<dbReference type="Proteomes" id="UP000594263">
    <property type="component" value="Unplaced"/>
</dbReference>
<organism evidence="1 2">
    <name type="scientific">Kalanchoe fedtschenkoi</name>
    <name type="common">Lavender scallops</name>
    <name type="synonym">South American air plant</name>
    <dbReference type="NCBI Taxonomy" id="63787"/>
    <lineage>
        <taxon>Eukaryota</taxon>
        <taxon>Viridiplantae</taxon>
        <taxon>Streptophyta</taxon>
        <taxon>Embryophyta</taxon>
        <taxon>Tracheophyta</taxon>
        <taxon>Spermatophyta</taxon>
        <taxon>Magnoliopsida</taxon>
        <taxon>eudicotyledons</taxon>
        <taxon>Gunneridae</taxon>
        <taxon>Pentapetalae</taxon>
        <taxon>Saxifragales</taxon>
        <taxon>Crassulaceae</taxon>
        <taxon>Kalanchoe</taxon>
    </lineage>
</organism>
<evidence type="ECO:0000313" key="1">
    <source>
        <dbReference type="EnsemblPlants" id="Kaladp0011s0856.1.v1.1"/>
    </source>
</evidence>
<dbReference type="InterPro" id="IPR011042">
    <property type="entry name" value="6-blade_b-propeller_TolB-like"/>
</dbReference>
<dbReference type="GO" id="GO:0016787">
    <property type="term" value="F:hydrolase activity"/>
    <property type="evidence" value="ECO:0007669"/>
    <property type="project" value="TreeGrafter"/>
</dbReference>
<dbReference type="Gramene" id="Kaladp0011s0856.1.v1.1">
    <property type="protein sequence ID" value="Kaladp0011s0856.1.v1.1"/>
    <property type="gene ID" value="Kaladp0011s0856.v1.1"/>
</dbReference>
<proteinExistence type="predicted"/>
<keyword evidence="2" id="KW-1185">Reference proteome</keyword>
<reference evidence="1" key="1">
    <citation type="submission" date="2021-01" db="UniProtKB">
        <authorList>
            <consortium name="EnsemblPlants"/>
        </authorList>
    </citation>
    <scope>IDENTIFICATION</scope>
</reference>